<dbReference type="InterPro" id="IPR039569">
    <property type="entry name" value="FAS1-like_DH_region"/>
</dbReference>
<evidence type="ECO:0000259" key="2">
    <source>
        <dbReference type="Pfam" id="PF13452"/>
    </source>
</evidence>
<evidence type="ECO:0000313" key="3">
    <source>
        <dbReference type="EMBL" id="SUZ67424.1"/>
    </source>
</evidence>
<feature type="compositionally biased region" description="Basic and acidic residues" evidence="1">
    <location>
        <begin position="126"/>
        <end position="137"/>
    </location>
</feature>
<dbReference type="Pfam" id="PF13452">
    <property type="entry name" value="FAS1_DH_region"/>
    <property type="match status" value="1"/>
</dbReference>
<protein>
    <recommendedName>
        <fullName evidence="2">FAS1-like dehydratase domain-containing protein</fullName>
    </recommendedName>
</protein>
<evidence type="ECO:0000256" key="1">
    <source>
        <dbReference type="SAM" id="MobiDB-lite"/>
    </source>
</evidence>
<dbReference type="CDD" id="cd03441">
    <property type="entry name" value="R_hydratase_like"/>
    <property type="match status" value="1"/>
</dbReference>
<dbReference type="SUPFAM" id="SSF54637">
    <property type="entry name" value="Thioesterase/thiol ester dehydrase-isomerase"/>
    <property type="match status" value="1"/>
</dbReference>
<dbReference type="Gene3D" id="3.10.129.10">
    <property type="entry name" value="Hotdog Thioesterase"/>
    <property type="match status" value="1"/>
</dbReference>
<proteinExistence type="predicted"/>
<dbReference type="EMBL" id="UINC01001011">
    <property type="protein sequence ID" value="SUZ67424.1"/>
    <property type="molecule type" value="Genomic_DNA"/>
</dbReference>
<name>A0A381PLE8_9ZZZZ</name>
<feature type="region of interest" description="Disordered" evidence="1">
    <location>
        <begin position="71"/>
        <end position="138"/>
    </location>
</feature>
<accession>A0A381PLE8</accession>
<organism evidence="3">
    <name type="scientific">marine metagenome</name>
    <dbReference type="NCBI Taxonomy" id="408172"/>
    <lineage>
        <taxon>unclassified sequences</taxon>
        <taxon>metagenomes</taxon>
        <taxon>ecological metagenomes</taxon>
    </lineage>
</organism>
<gene>
    <name evidence="3" type="ORF">METZ01_LOCUS20278</name>
</gene>
<dbReference type="InterPro" id="IPR029069">
    <property type="entry name" value="HotDog_dom_sf"/>
</dbReference>
<sequence>MAVDRFPVEASHILMFARSIGDTNPIYYDEAHAAGTEVGSIIAPPTFAQASAQFDPDYFLRPKAGQKWFGSGATPSGAMAVEKEETSDAKGDEKKSGSSAGGLHAEQHFTYHRHLQPGDVLTGETKPGENWEKESKRAGVLKFSESITEYRDENGELVITARSVGVVTEKVIEQ</sequence>
<dbReference type="AlphaFoldDB" id="A0A381PLE8"/>
<feature type="domain" description="FAS1-like dehydratase" evidence="2">
    <location>
        <begin position="47"/>
        <end position="160"/>
    </location>
</feature>
<reference evidence="3" key="1">
    <citation type="submission" date="2018-05" db="EMBL/GenBank/DDBJ databases">
        <authorList>
            <person name="Lanie J.A."/>
            <person name="Ng W.-L."/>
            <person name="Kazmierczak K.M."/>
            <person name="Andrzejewski T.M."/>
            <person name="Davidsen T.M."/>
            <person name="Wayne K.J."/>
            <person name="Tettelin H."/>
            <person name="Glass J.I."/>
            <person name="Rusch D."/>
            <person name="Podicherti R."/>
            <person name="Tsui H.-C.T."/>
            <person name="Winkler M.E."/>
        </authorList>
    </citation>
    <scope>NUCLEOTIDE SEQUENCE</scope>
</reference>
<feature type="compositionally biased region" description="Basic and acidic residues" evidence="1">
    <location>
        <begin position="81"/>
        <end position="96"/>
    </location>
</feature>